<evidence type="ECO:0000256" key="4">
    <source>
        <dbReference type="PROSITE-ProRule" id="PRU00335"/>
    </source>
</evidence>
<evidence type="ECO:0000313" key="7">
    <source>
        <dbReference type="Proteomes" id="UP000501705"/>
    </source>
</evidence>
<protein>
    <submittedName>
        <fullName evidence="6">TetR family transcriptional regulator</fullName>
    </submittedName>
</protein>
<dbReference type="GO" id="GO:0003700">
    <property type="term" value="F:DNA-binding transcription factor activity"/>
    <property type="evidence" value="ECO:0007669"/>
    <property type="project" value="TreeGrafter"/>
</dbReference>
<dbReference type="PRINTS" id="PR00455">
    <property type="entry name" value="HTHTETR"/>
</dbReference>
<dbReference type="InterPro" id="IPR001647">
    <property type="entry name" value="HTH_TetR"/>
</dbReference>
<dbReference type="RefSeq" id="WP_167461210.1">
    <property type="nucleotide sequence ID" value="NZ_CP046171.1"/>
</dbReference>
<reference evidence="6 7" key="1">
    <citation type="journal article" date="2019" name="ACS Chem. Biol.">
        <title>Identification and Mobilization of a Cryptic Antibiotic Biosynthesis Gene Locus from a Human-Pathogenic Nocardia Isolate.</title>
        <authorList>
            <person name="Herisse M."/>
            <person name="Ishida K."/>
            <person name="Porter J.L."/>
            <person name="Howden B."/>
            <person name="Hertweck C."/>
            <person name="Stinear T.P."/>
            <person name="Pidot S.J."/>
        </authorList>
    </citation>
    <scope>NUCLEOTIDE SEQUENCE [LARGE SCALE GENOMIC DNA]</scope>
    <source>
        <strain evidence="6 7">AUSMDU00024985</strain>
    </source>
</reference>
<dbReference type="PANTHER" id="PTHR30055">
    <property type="entry name" value="HTH-TYPE TRANSCRIPTIONAL REGULATOR RUTR"/>
    <property type="match status" value="1"/>
</dbReference>
<gene>
    <name evidence="6" type="ORF">F5X71_07045</name>
</gene>
<dbReference type="InterPro" id="IPR050109">
    <property type="entry name" value="HTH-type_TetR-like_transc_reg"/>
</dbReference>
<feature type="domain" description="HTH tetR-type" evidence="5">
    <location>
        <begin position="20"/>
        <end position="80"/>
    </location>
</feature>
<dbReference type="SUPFAM" id="SSF46689">
    <property type="entry name" value="Homeodomain-like"/>
    <property type="match status" value="1"/>
</dbReference>
<feature type="DNA-binding region" description="H-T-H motif" evidence="4">
    <location>
        <begin position="43"/>
        <end position="62"/>
    </location>
</feature>
<evidence type="ECO:0000313" key="6">
    <source>
        <dbReference type="EMBL" id="QIS02107.1"/>
    </source>
</evidence>
<name>A0A6G9XMF9_NOCBR</name>
<dbReference type="Proteomes" id="UP000501705">
    <property type="component" value="Chromosome"/>
</dbReference>
<sequence length="215" mass="24073">MSQQSRRPPAPRRTQAERRASTIAKLVEATIETIAEIGYHNASLGEISRRAGVSKGGIFRHFDSRIDLVVAAAEEVGRRHMRAFDNIRTREQADRPLDVTHVLHRARNQIRHETNTVWFELLVAARTEPELRARLAPVTKALIDDVESVAVAALAPDVPAEIARLLATSIVHMFDGEAILRAAYPRPELEDARIEYFSAVFRHLIAEHARVEPGS</sequence>
<evidence type="ECO:0000256" key="2">
    <source>
        <dbReference type="ARBA" id="ARBA00023125"/>
    </source>
</evidence>
<dbReference type="Gene3D" id="1.10.357.10">
    <property type="entry name" value="Tetracycline Repressor, domain 2"/>
    <property type="match status" value="1"/>
</dbReference>
<dbReference type="Pfam" id="PF00440">
    <property type="entry name" value="TetR_N"/>
    <property type="match status" value="1"/>
</dbReference>
<accession>A0A6G9XMF9</accession>
<dbReference type="EMBL" id="CP046171">
    <property type="protein sequence ID" value="QIS02107.1"/>
    <property type="molecule type" value="Genomic_DNA"/>
</dbReference>
<keyword evidence="2 4" id="KW-0238">DNA-binding</keyword>
<organism evidence="6 7">
    <name type="scientific">Nocardia brasiliensis</name>
    <dbReference type="NCBI Taxonomy" id="37326"/>
    <lineage>
        <taxon>Bacteria</taxon>
        <taxon>Bacillati</taxon>
        <taxon>Actinomycetota</taxon>
        <taxon>Actinomycetes</taxon>
        <taxon>Mycobacteriales</taxon>
        <taxon>Nocardiaceae</taxon>
        <taxon>Nocardia</taxon>
    </lineage>
</organism>
<evidence type="ECO:0000256" key="1">
    <source>
        <dbReference type="ARBA" id="ARBA00023015"/>
    </source>
</evidence>
<evidence type="ECO:0000259" key="5">
    <source>
        <dbReference type="PROSITE" id="PS50977"/>
    </source>
</evidence>
<keyword evidence="1" id="KW-0805">Transcription regulation</keyword>
<dbReference type="InterPro" id="IPR009057">
    <property type="entry name" value="Homeodomain-like_sf"/>
</dbReference>
<dbReference type="PROSITE" id="PS50977">
    <property type="entry name" value="HTH_TETR_2"/>
    <property type="match status" value="1"/>
</dbReference>
<dbReference type="PANTHER" id="PTHR30055:SF234">
    <property type="entry name" value="HTH-TYPE TRANSCRIPTIONAL REGULATOR BETI"/>
    <property type="match status" value="1"/>
</dbReference>
<evidence type="ECO:0000256" key="3">
    <source>
        <dbReference type="ARBA" id="ARBA00023163"/>
    </source>
</evidence>
<proteinExistence type="predicted"/>
<keyword evidence="3" id="KW-0804">Transcription</keyword>
<dbReference type="GO" id="GO:0000976">
    <property type="term" value="F:transcription cis-regulatory region binding"/>
    <property type="evidence" value="ECO:0007669"/>
    <property type="project" value="TreeGrafter"/>
</dbReference>
<dbReference type="AlphaFoldDB" id="A0A6G9XMF9"/>